<comment type="similarity">
    <text evidence="1">Belongs to the membrane fusion protein (MFP) (TC 8.A.1) family.</text>
</comment>
<dbReference type="NCBIfam" id="TIGR01730">
    <property type="entry name" value="RND_mfp"/>
    <property type="match status" value="1"/>
</dbReference>
<proteinExistence type="inferred from homology"/>
<keyword evidence="4" id="KW-1185">Reference proteome</keyword>
<gene>
    <name evidence="3" type="ORF">GV832_20330</name>
</gene>
<name>A0AAE4YEK3_9RHOB</name>
<feature type="coiled-coil region" evidence="2">
    <location>
        <begin position="129"/>
        <end position="156"/>
    </location>
</feature>
<evidence type="ECO:0000256" key="1">
    <source>
        <dbReference type="ARBA" id="ARBA00009477"/>
    </source>
</evidence>
<evidence type="ECO:0000256" key="2">
    <source>
        <dbReference type="SAM" id="Coils"/>
    </source>
</evidence>
<dbReference type="Proteomes" id="UP001193501">
    <property type="component" value="Unassembled WGS sequence"/>
</dbReference>
<accession>A0AAE4YEK3</accession>
<dbReference type="PANTHER" id="PTHR30469:SF15">
    <property type="entry name" value="HLYD FAMILY OF SECRETION PROTEINS"/>
    <property type="match status" value="1"/>
</dbReference>
<dbReference type="PANTHER" id="PTHR30469">
    <property type="entry name" value="MULTIDRUG RESISTANCE PROTEIN MDTA"/>
    <property type="match status" value="1"/>
</dbReference>
<protein>
    <submittedName>
        <fullName evidence="3">Efflux RND transporter periplasmic adaptor subunit</fullName>
    </submittedName>
</protein>
<dbReference type="GO" id="GO:1990281">
    <property type="term" value="C:efflux pump complex"/>
    <property type="evidence" value="ECO:0007669"/>
    <property type="project" value="TreeGrafter"/>
</dbReference>
<dbReference type="Gene3D" id="2.40.50.100">
    <property type="match status" value="1"/>
</dbReference>
<dbReference type="GO" id="GO:0015562">
    <property type="term" value="F:efflux transmembrane transporter activity"/>
    <property type="evidence" value="ECO:0007669"/>
    <property type="project" value="TreeGrafter"/>
</dbReference>
<dbReference type="SUPFAM" id="SSF111369">
    <property type="entry name" value="HlyD-like secretion proteins"/>
    <property type="match status" value="1"/>
</dbReference>
<dbReference type="EMBL" id="JAABNR010000040">
    <property type="protein sequence ID" value="NBZ89936.1"/>
    <property type="molecule type" value="Genomic_DNA"/>
</dbReference>
<dbReference type="Gene3D" id="1.10.287.470">
    <property type="entry name" value="Helix hairpin bin"/>
    <property type="match status" value="1"/>
</dbReference>
<comment type="caution">
    <text evidence="3">The sequence shown here is derived from an EMBL/GenBank/DDBJ whole genome shotgun (WGS) entry which is preliminary data.</text>
</comment>
<dbReference type="Gene3D" id="2.40.420.20">
    <property type="match status" value="1"/>
</dbReference>
<dbReference type="RefSeq" id="WP_168776724.1">
    <property type="nucleotide sequence ID" value="NZ_JAABNR010000040.1"/>
</dbReference>
<reference evidence="3" key="1">
    <citation type="submission" date="2020-01" db="EMBL/GenBank/DDBJ databases">
        <authorList>
            <person name="Chen W.-M."/>
        </authorList>
    </citation>
    <scope>NUCLEOTIDE SEQUENCE</scope>
    <source>
        <strain evidence="3">CYK-10</strain>
    </source>
</reference>
<keyword evidence="2" id="KW-0175">Coiled coil</keyword>
<evidence type="ECO:0000313" key="4">
    <source>
        <dbReference type="Proteomes" id="UP001193501"/>
    </source>
</evidence>
<organism evidence="3 4">
    <name type="scientific">Stagnihabitans tardus</name>
    <dbReference type="NCBI Taxonomy" id="2699202"/>
    <lineage>
        <taxon>Bacteria</taxon>
        <taxon>Pseudomonadati</taxon>
        <taxon>Pseudomonadota</taxon>
        <taxon>Alphaproteobacteria</taxon>
        <taxon>Rhodobacterales</taxon>
        <taxon>Paracoccaceae</taxon>
        <taxon>Stagnihabitans</taxon>
    </lineage>
</organism>
<evidence type="ECO:0000313" key="3">
    <source>
        <dbReference type="EMBL" id="NBZ89936.1"/>
    </source>
</evidence>
<dbReference type="InterPro" id="IPR006143">
    <property type="entry name" value="RND_pump_MFP"/>
</dbReference>
<sequence>MTQTFPRPLLTLGLCLTLWGLPGLPGQAEALQPVSVTEWKAVYGQVEPRDRLPARARLGGTLVELGVVEGDLVTSGQVIGRIVDDKLAFQMTALDAQQGAIRAQLSNAKAELARGESLLKQGVATAQGLDALRTRVQVLEGQLAALTAQAEVVAQQIKDGTLLAPASGRVLDVPVSKGAVVMPGEAVAMIAGGGTFLRLQVPERHAGALHQGDPIEIETATGTQTGTLSRIYPLIQAGRVQADVELQGLSDAFVDARVLVRLPMGQRQALVVPAAAIQTRAGLDFVTVQGASGPLARAVVPGENLVIQGAPMVEILSGLEPGDVLVEASHD</sequence>
<dbReference type="AlphaFoldDB" id="A0AAE4YEK3"/>